<sequence>MAGSFRCVLILGFWCLATSRRVQNPDEDLALDGGRRRRTFSRYKVGPNWDTMSFDERWKDFQSSVPFERFQGGENPGHIPDGDEDGESCVPWLWGPEDAENLVILVHGFLSCPGRWGLLVKELLQKEVTCGLPSGSGAEAPRPCGRYRIMGLTLPGHGYKWEEVPTKVARAAANSTGRFRTVSESKKDDITDMPFDKEPWFVFNEAVGSMAEKFKEEHPNGLVSIDGHSIGGMMSLFIAIRRPTVFDRVLIQNPELGPSSSFLWPVGATFKHFRLSIDALSEDCEAERLSGQAFPGGTCQFKLGNINSVWSFSKEVYCKQWQIARCTLTGFSFDQKAFNETRRNFSLLKSFQMVQTRNDPAVEQKRILMFMQELDKVKQHDDNVGLCTFPAVMGHTYLTPNYAKHFPGGPRNNWWAPYAMDALVRYLTEGRTIPIVYRTARVDWKDATTELFKHVPGILRFLMPFYGRFLQKGDYCLPDSHKSVLGTDLTILPSLQNDEGYFLAGEGYNRTFARVLDEASERIHFKGSKKRVTWQELLSINDTLLLVERASRNARVEHIWILSERGRKISSRCMEVGVESIKRKKPLLVQLEEHRVHPKPEWVTFCGAKLVAKFCTLSVIECT</sequence>
<keyword evidence="1" id="KW-0732">Signal</keyword>
<dbReference type="Pfam" id="PF00756">
    <property type="entry name" value="Esterase"/>
    <property type="match status" value="1"/>
</dbReference>
<evidence type="ECO:0000256" key="1">
    <source>
        <dbReference type="SAM" id="SignalP"/>
    </source>
</evidence>
<evidence type="ECO:0000313" key="2">
    <source>
        <dbReference type="EMBL" id="CAD8852004.1"/>
    </source>
</evidence>
<dbReference type="Gene3D" id="3.40.50.1820">
    <property type="entry name" value="alpha/beta hydrolase"/>
    <property type="match status" value="1"/>
</dbReference>
<proteinExistence type="predicted"/>
<evidence type="ECO:0008006" key="3">
    <source>
        <dbReference type="Google" id="ProtNLM"/>
    </source>
</evidence>
<accession>A0A7S1AEX7</accession>
<feature type="signal peptide" evidence="1">
    <location>
        <begin position="1"/>
        <end position="19"/>
    </location>
</feature>
<name>A0A7S1AEX7_NOCSC</name>
<dbReference type="AlphaFoldDB" id="A0A7S1AEX7"/>
<protein>
    <recommendedName>
        <fullName evidence="3">AB hydrolase-1 domain-containing protein</fullName>
    </recommendedName>
</protein>
<dbReference type="SUPFAM" id="SSF53474">
    <property type="entry name" value="alpha/beta-Hydrolases"/>
    <property type="match status" value="1"/>
</dbReference>
<feature type="chain" id="PRO_5031326683" description="AB hydrolase-1 domain-containing protein" evidence="1">
    <location>
        <begin position="20"/>
        <end position="623"/>
    </location>
</feature>
<dbReference type="EMBL" id="HBFQ01037310">
    <property type="protein sequence ID" value="CAD8852004.1"/>
    <property type="molecule type" value="Transcribed_RNA"/>
</dbReference>
<reference evidence="2" key="1">
    <citation type="submission" date="2021-01" db="EMBL/GenBank/DDBJ databases">
        <authorList>
            <person name="Corre E."/>
            <person name="Pelletier E."/>
            <person name="Niang G."/>
            <person name="Scheremetjew M."/>
            <person name="Finn R."/>
            <person name="Kale V."/>
            <person name="Holt S."/>
            <person name="Cochrane G."/>
            <person name="Meng A."/>
            <person name="Brown T."/>
            <person name="Cohen L."/>
        </authorList>
    </citation>
    <scope>NUCLEOTIDE SEQUENCE</scope>
</reference>
<organism evidence="2">
    <name type="scientific">Noctiluca scintillans</name>
    <name type="common">Sea sparkle</name>
    <name type="synonym">Red tide dinoflagellate</name>
    <dbReference type="NCBI Taxonomy" id="2966"/>
    <lineage>
        <taxon>Eukaryota</taxon>
        <taxon>Sar</taxon>
        <taxon>Alveolata</taxon>
        <taxon>Dinophyceae</taxon>
        <taxon>Noctilucales</taxon>
        <taxon>Noctilucaceae</taxon>
        <taxon>Noctiluca</taxon>
    </lineage>
</organism>
<dbReference type="InterPro" id="IPR000801">
    <property type="entry name" value="Esterase-like"/>
</dbReference>
<dbReference type="InterPro" id="IPR029058">
    <property type="entry name" value="AB_hydrolase_fold"/>
</dbReference>
<gene>
    <name evidence="2" type="ORF">NSCI0253_LOCUS26354</name>
</gene>